<dbReference type="InterPro" id="IPR002347">
    <property type="entry name" value="SDR_fam"/>
</dbReference>
<dbReference type="EMBL" id="RFFH01000017">
    <property type="protein sequence ID" value="RMI28972.1"/>
    <property type="molecule type" value="Genomic_DNA"/>
</dbReference>
<dbReference type="InterPro" id="IPR020904">
    <property type="entry name" value="Sc_DH/Rdtase_CS"/>
</dbReference>
<proteinExistence type="inferred from homology"/>
<reference evidence="5 6" key="1">
    <citation type="submission" date="2018-10" db="EMBL/GenBank/DDBJ databases">
        <title>Isolation from cow dung.</title>
        <authorList>
            <person name="Ling L."/>
        </authorList>
    </citation>
    <scope>NUCLEOTIDE SEQUENCE [LARGE SCALE GENOMIC DNA]</scope>
    <source>
        <strain evidence="5 6">NEAU-LL90</strain>
    </source>
</reference>
<dbReference type="Proteomes" id="UP000279275">
    <property type="component" value="Unassembled WGS sequence"/>
</dbReference>
<dbReference type="SUPFAM" id="SSF51735">
    <property type="entry name" value="NAD(P)-binding Rossmann-fold domains"/>
    <property type="match status" value="1"/>
</dbReference>
<evidence type="ECO:0000256" key="2">
    <source>
        <dbReference type="ARBA" id="ARBA00023002"/>
    </source>
</evidence>
<dbReference type="AlphaFoldDB" id="A0A3M2KTK4"/>
<evidence type="ECO:0000256" key="1">
    <source>
        <dbReference type="ARBA" id="ARBA00006484"/>
    </source>
</evidence>
<keyword evidence="2" id="KW-0560">Oxidoreductase</keyword>
<organism evidence="5 6">
    <name type="scientific">Nocardia stercoris</name>
    <dbReference type="NCBI Taxonomy" id="2483361"/>
    <lineage>
        <taxon>Bacteria</taxon>
        <taxon>Bacillati</taxon>
        <taxon>Actinomycetota</taxon>
        <taxon>Actinomycetes</taxon>
        <taxon>Mycobacteriales</taxon>
        <taxon>Nocardiaceae</taxon>
        <taxon>Nocardia</taxon>
    </lineage>
</organism>
<feature type="domain" description="Ketoreductase" evidence="4">
    <location>
        <begin position="5"/>
        <end position="184"/>
    </location>
</feature>
<dbReference type="InterPro" id="IPR057326">
    <property type="entry name" value="KR_dom"/>
</dbReference>
<dbReference type="PRINTS" id="PR00081">
    <property type="entry name" value="GDHRDH"/>
</dbReference>
<dbReference type="PANTHER" id="PTHR43115">
    <property type="entry name" value="DEHYDROGENASE/REDUCTASE SDR FAMILY MEMBER 11"/>
    <property type="match status" value="1"/>
</dbReference>
<dbReference type="PRINTS" id="PR00080">
    <property type="entry name" value="SDRFAMILY"/>
</dbReference>
<dbReference type="RefSeq" id="WP_122191136.1">
    <property type="nucleotide sequence ID" value="NZ_RFFH01000017.1"/>
</dbReference>
<dbReference type="GO" id="GO:0016616">
    <property type="term" value="F:oxidoreductase activity, acting on the CH-OH group of donors, NAD or NADP as acceptor"/>
    <property type="evidence" value="ECO:0007669"/>
    <property type="project" value="UniProtKB-ARBA"/>
</dbReference>
<sequence>MDRSKIVLVTGASSGIGEATARRLAAAGHHVVLGARRVDRLAQLVTELKEAGYDAEYAQLDVTDPENVRAVVSDVLARHGRVDVLVNNAGVMPLSLVADLRVEDWDRMIDVNLRGVLHGIAAVLPSMRVHRSGHIVNIASTAAERVDPTGVVYSATKYAVRAVSEGLRQETPDIRVTLVNPGLTRTELTHSGGTPELQDGVRSALATVGLDASAIAAAIEYAVGQPDTVDVNEIIVRSTSSLQG</sequence>
<name>A0A3M2KTK4_9NOCA</name>
<dbReference type="SMART" id="SM00822">
    <property type="entry name" value="PKS_KR"/>
    <property type="match status" value="1"/>
</dbReference>
<dbReference type="InterPro" id="IPR036291">
    <property type="entry name" value="NAD(P)-bd_dom_sf"/>
</dbReference>
<evidence type="ECO:0000256" key="3">
    <source>
        <dbReference type="RuleBase" id="RU000363"/>
    </source>
</evidence>
<comment type="caution">
    <text evidence="5">The sequence shown here is derived from an EMBL/GenBank/DDBJ whole genome shotgun (WGS) entry which is preliminary data.</text>
</comment>
<dbReference type="Pfam" id="PF00106">
    <property type="entry name" value="adh_short"/>
    <property type="match status" value="1"/>
</dbReference>
<dbReference type="PANTHER" id="PTHR43115:SF4">
    <property type="entry name" value="DEHYDROGENASE_REDUCTASE SDR FAMILY MEMBER 11"/>
    <property type="match status" value="1"/>
</dbReference>
<gene>
    <name evidence="5" type="ORF">EBN03_27955</name>
</gene>
<evidence type="ECO:0000259" key="4">
    <source>
        <dbReference type="SMART" id="SM00822"/>
    </source>
</evidence>
<comment type="similarity">
    <text evidence="1 3">Belongs to the short-chain dehydrogenases/reductases (SDR) family.</text>
</comment>
<accession>A0A3M2KTK4</accession>
<keyword evidence="6" id="KW-1185">Reference proteome</keyword>
<evidence type="ECO:0000313" key="5">
    <source>
        <dbReference type="EMBL" id="RMI28972.1"/>
    </source>
</evidence>
<dbReference type="PROSITE" id="PS00061">
    <property type="entry name" value="ADH_SHORT"/>
    <property type="match status" value="1"/>
</dbReference>
<protein>
    <submittedName>
        <fullName evidence="5">SDR family oxidoreductase</fullName>
    </submittedName>
</protein>
<dbReference type="OrthoDB" id="9775296at2"/>
<dbReference type="FunFam" id="3.40.50.720:FF:000047">
    <property type="entry name" value="NADP-dependent L-serine/L-allo-threonine dehydrogenase"/>
    <property type="match status" value="1"/>
</dbReference>
<evidence type="ECO:0000313" key="6">
    <source>
        <dbReference type="Proteomes" id="UP000279275"/>
    </source>
</evidence>
<dbReference type="Gene3D" id="3.40.50.720">
    <property type="entry name" value="NAD(P)-binding Rossmann-like Domain"/>
    <property type="match status" value="1"/>
</dbReference>